<dbReference type="GeneID" id="54574755"/>
<evidence type="ECO:0000313" key="3">
    <source>
        <dbReference type="Proteomes" id="UP000800094"/>
    </source>
</evidence>
<feature type="domain" description="N-acetyltransferase" evidence="1">
    <location>
        <begin position="168"/>
        <end position="242"/>
    </location>
</feature>
<dbReference type="InterPro" id="IPR016181">
    <property type="entry name" value="Acyl_CoA_acyltransferase"/>
</dbReference>
<dbReference type="GO" id="GO:0016747">
    <property type="term" value="F:acyltransferase activity, transferring groups other than amino-acyl groups"/>
    <property type="evidence" value="ECO:0007669"/>
    <property type="project" value="InterPro"/>
</dbReference>
<evidence type="ECO:0000313" key="2">
    <source>
        <dbReference type="EMBL" id="KAF2251027.1"/>
    </source>
</evidence>
<dbReference type="OrthoDB" id="2832510at2759"/>
<dbReference type="Gene3D" id="3.40.630.30">
    <property type="match status" value="1"/>
</dbReference>
<dbReference type="InterPro" id="IPR052523">
    <property type="entry name" value="Trichothecene_AcTrans"/>
</dbReference>
<dbReference type="RefSeq" id="XP_033686031.1">
    <property type="nucleotide sequence ID" value="XM_033821425.1"/>
</dbReference>
<accession>A0A6A6ILE2</accession>
<dbReference type="SUPFAM" id="SSF55729">
    <property type="entry name" value="Acyl-CoA N-acyltransferases (Nat)"/>
    <property type="match status" value="1"/>
</dbReference>
<evidence type="ECO:0000259" key="1">
    <source>
        <dbReference type="PROSITE" id="PS51186"/>
    </source>
</evidence>
<dbReference type="CDD" id="cd04301">
    <property type="entry name" value="NAT_SF"/>
    <property type="match status" value="1"/>
</dbReference>
<dbReference type="PANTHER" id="PTHR42791:SF14">
    <property type="entry name" value="N-ACETYLTRANSFERASE DOMAIN-CONTAINING PROTEIN"/>
    <property type="match status" value="1"/>
</dbReference>
<dbReference type="Proteomes" id="UP000800094">
    <property type="component" value="Unassembled WGS sequence"/>
</dbReference>
<dbReference type="PROSITE" id="PS51186">
    <property type="entry name" value="GNAT"/>
    <property type="match status" value="1"/>
</dbReference>
<dbReference type="PANTHER" id="PTHR42791">
    <property type="entry name" value="GNAT FAMILY ACETYLTRANSFERASE"/>
    <property type="match status" value="1"/>
</dbReference>
<dbReference type="InterPro" id="IPR000182">
    <property type="entry name" value="GNAT_dom"/>
</dbReference>
<sequence>MVGTPQHTRADSKGVVVEPVSSPRDLNQVYFCVSEAFGSQARDAVWLVLNPGWDTPQGQKDGAAKLTKRWMSTKTNNQGRPNTVFLKATLPDPQNESERRVVGAAIWQQASFVDGHGDPPSDDLGSDLDGLDPTEQRFASQMFRSLFKRRIEYAKEKTSENPPAVFVLDMCAVDPAFQRRGIAGKLVQWGLEEAKRRGGLECTTEASSMGRAVYMRLGFQSEGEGDVEYVVDEEFRARDKPPNVFLRTGASTMSLQ</sequence>
<dbReference type="EMBL" id="ML987193">
    <property type="protein sequence ID" value="KAF2251027.1"/>
    <property type="molecule type" value="Genomic_DNA"/>
</dbReference>
<name>A0A6A6ILE2_9PLEO</name>
<gene>
    <name evidence="2" type="ORF">BU26DRAFT_274778</name>
</gene>
<keyword evidence="3" id="KW-1185">Reference proteome</keyword>
<dbReference type="AlphaFoldDB" id="A0A6A6ILE2"/>
<proteinExistence type="predicted"/>
<dbReference type="Pfam" id="PF00583">
    <property type="entry name" value="Acetyltransf_1"/>
    <property type="match status" value="1"/>
</dbReference>
<protein>
    <recommendedName>
        <fullName evidence="1">N-acetyltransferase domain-containing protein</fullName>
    </recommendedName>
</protein>
<reference evidence="2" key="1">
    <citation type="journal article" date="2020" name="Stud. Mycol.">
        <title>101 Dothideomycetes genomes: a test case for predicting lifestyles and emergence of pathogens.</title>
        <authorList>
            <person name="Haridas S."/>
            <person name="Albert R."/>
            <person name="Binder M."/>
            <person name="Bloem J."/>
            <person name="Labutti K."/>
            <person name="Salamov A."/>
            <person name="Andreopoulos B."/>
            <person name="Baker S."/>
            <person name="Barry K."/>
            <person name="Bills G."/>
            <person name="Bluhm B."/>
            <person name="Cannon C."/>
            <person name="Castanera R."/>
            <person name="Culley D."/>
            <person name="Daum C."/>
            <person name="Ezra D."/>
            <person name="Gonzalez J."/>
            <person name="Henrissat B."/>
            <person name="Kuo A."/>
            <person name="Liang C."/>
            <person name="Lipzen A."/>
            <person name="Lutzoni F."/>
            <person name="Magnuson J."/>
            <person name="Mondo S."/>
            <person name="Nolan M."/>
            <person name="Ohm R."/>
            <person name="Pangilinan J."/>
            <person name="Park H.-J."/>
            <person name="Ramirez L."/>
            <person name="Alfaro M."/>
            <person name="Sun H."/>
            <person name="Tritt A."/>
            <person name="Yoshinaga Y."/>
            <person name="Zwiers L.-H."/>
            <person name="Turgeon B."/>
            <person name="Goodwin S."/>
            <person name="Spatafora J."/>
            <person name="Crous P."/>
            <person name="Grigoriev I."/>
        </authorList>
    </citation>
    <scope>NUCLEOTIDE SEQUENCE</scope>
    <source>
        <strain evidence="2">CBS 122368</strain>
    </source>
</reference>
<organism evidence="2 3">
    <name type="scientific">Trematosphaeria pertusa</name>
    <dbReference type="NCBI Taxonomy" id="390896"/>
    <lineage>
        <taxon>Eukaryota</taxon>
        <taxon>Fungi</taxon>
        <taxon>Dikarya</taxon>
        <taxon>Ascomycota</taxon>
        <taxon>Pezizomycotina</taxon>
        <taxon>Dothideomycetes</taxon>
        <taxon>Pleosporomycetidae</taxon>
        <taxon>Pleosporales</taxon>
        <taxon>Massarineae</taxon>
        <taxon>Trematosphaeriaceae</taxon>
        <taxon>Trematosphaeria</taxon>
    </lineage>
</organism>